<sequence>MAIIGSAAAALGSMFGGSAAASGAAAAGSAAGAGSGILGSAMSWLGGSTAGFSNSGLLSMGGSLLSSLTSFLSGGNEAEALRKQQQEQWKQQMINTREQYRQLGDLERQANKEFHQDIIQNQVSLLQQQAQVELMAGASGTGGASISSLLGDLSGQAGRNQSQLIDNFENQQQSFINQAKAIQTGGQMQQRSFEKPSAFSSLLSGVGSAATSYLSGAKTGKALSTAWKESRTYSSGVGK</sequence>
<accession>A0A4P6DC14</accession>
<dbReference type="InterPro" id="IPR038996">
    <property type="entry name" value="Gp14"/>
</dbReference>
<name>A0A4P6DC14_9CAUD</name>
<organism evidence="1 2">
    <name type="scientific">Klebsiella phage K1-ULIP33</name>
    <dbReference type="NCBI Taxonomy" id="2307015"/>
    <lineage>
        <taxon>Viruses</taxon>
        <taxon>Duplodnaviria</taxon>
        <taxon>Heunggongvirae</taxon>
        <taxon>Uroviricota</taxon>
        <taxon>Caudoviricetes</taxon>
        <taxon>Autographivirales</taxon>
        <taxon>Autosignataviridae</taxon>
        <taxon>Molineuxvirinae</taxon>
        <taxon>Ulipvirus</taxon>
        <taxon>Ulipvirus K1ULIP33</taxon>
    </lineage>
</organism>
<protein>
    <submittedName>
        <fullName evidence="1">Internal virion protein</fullName>
    </submittedName>
</protein>
<reference evidence="1 2" key="1">
    <citation type="journal article" date="2019" name="Viruses">
        <title>New Bacteriophages against Emerging Lineages ST23 and ST258 of Klebsiella pneumoniae and Efficacy Assessment in Galleria mellonella Larvae.</title>
        <authorList>
            <person name="Thiry D."/>
            <person name="Passet V."/>
            <person name="Danis-Wlodarczyk K."/>
            <person name="Lood C."/>
            <person name="Wagemans J."/>
            <person name="De Sordi L."/>
            <person name="van Noort V."/>
            <person name="Dufour N."/>
            <person name="Debarbieux L."/>
            <person name="Mainil J.G."/>
            <person name="Brisse S."/>
            <person name="Lavigne R."/>
        </authorList>
    </citation>
    <scope>NUCLEOTIDE SEQUENCE [LARGE SCALE GENOMIC DNA]</scope>
</reference>
<proteinExistence type="predicted"/>
<gene>
    <name evidence="1" type="ORF">D3A55_0038</name>
</gene>
<dbReference type="EMBL" id="MK380014">
    <property type="protein sequence ID" value="QAU05489.1"/>
    <property type="molecule type" value="Genomic_DNA"/>
</dbReference>
<keyword evidence="2" id="KW-1185">Reference proteome</keyword>
<dbReference type="Pfam" id="PF24072">
    <property type="entry name" value="T7_gp14"/>
    <property type="match status" value="1"/>
</dbReference>
<evidence type="ECO:0000313" key="2">
    <source>
        <dbReference type="Proteomes" id="UP000307994"/>
    </source>
</evidence>
<dbReference type="Proteomes" id="UP000307994">
    <property type="component" value="Segment"/>
</dbReference>
<evidence type="ECO:0000313" key="1">
    <source>
        <dbReference type="EMBL" id="QAU05489.1"/>
    </source>
</evidence>